<evidence type="ECO:0000313" key="2">
    <source>
        <dbReference type="Proteomes" id="UP001489004"/>
    </source>
</evidence>
<proteinExistence type="predicted"/>
<dbReference type="PANTHER" id="PTHR28110">
    <property type="entry name" value="TRANSMEMBRANE PROTEIN"/>
    <property type="match status" value="1"/>
</dbReference>
<reference evidence="1 2" key="1">
    <citation type="journal article" date="2024" name="Nat. Commun.">
        <title>Phylogenomics reveals the evolutionary origins of lichenization in chlorophyte algae.</title>
        <authorList>
            <person name="Puginier C."/>
            <person name="Libourel C."/>
            <person name="Otte J."/>
            <person name="Skaloud P."/>
            <person name="Haon M."/>
            <person name="Grisel S."/>
            <person name="Petersen M."/>
            <person name="Berrin J.G."/>
            <person name="Delaux P.M."/>
            <person name="Dal Grande F."/>
            <person name="Keller J."/>
        </authorList>
    </citation>
    <scope>NUCLEOTIDE SEQUENCE [LARGE SCALE GENOMIC DNA]</scope>
    <source>
        <strain evidence="1 2">SAG 2043</strain>
    </source>
</reference>
<dbReference type="Proteomes" id="UP001489004">
    <property type="component" value="Unassembled WGS sequence"/>
</dbReference>
<accession>A0AAW1PXE3</accession>
<dbReference type="InterPro" id="IPR055323">
    <property type="entry name" value="C57A10.07/YOR238W"/>
</dbReference>
<comment type="caution">
    <text evidence="1">The sequence shown here is derived from an EMBL/GenBank/DDBJ whole genome shotgun (WGS) entry which is preliminary data.</text>
</comment>
<name>A0AAW1PXE3_9CHLO</name>
<dbReference type="PANTHER" id="PTHR28110:SF1">
    <property type="entry name" value="TRANSMEMBRANE PROTEIN"/>
    <property type="match status" value="1"/>
</dbReference>
<gene>
    <name evidence="1" type="ORF">WJX72_006075</name>
</gene>
<dbReference type="GO" id="GO:0005737">
    <property type="term" value="C:cytoplasm"/>
    <property type="evidence" value="ECO:0007669"/>
    <property type="project" value="TreeGrafter"/>
</dbReference>
<sequence length="272" mass="30279">MLAVLLIREILRALPLLENGQPGAVTDRTAHHPVPQLRNLIIVACHAVFTGFDYTKPEAEESWHLLDYQRVAGQAHAFVQHIQVGVVEAAQDPSALLLFSGGQTRKAAGPRSEAEGYWLVAEAAGWWGNGAVRDRIFTEEHARDSLENLLFSICRFFELTGHWPQHILVVGYELKQHRYVNLHRAAAKWPAERFHYLGTPAVNQGALEGEAGTIEAFRQDPYGCHGVLLEKKEARDPFAVGPYLAARCPAMAPLLSYCGRSTFPGRLPWSEQ</sequence>
<dbReference type="AlphaFoldDB" id="A0AAW1PXE3"/>
<dbReference type="EMBL" id="JALJOR010000007">
    <property type="protein sequence ID" value="KAK9814450.1"/>
    <property type="molecule type" value="Genomic_DNA"/>
</dbReference>
<evidence type="ECO:0000313" key="1">
    <source>
        <dbReference type="EMBL" id="KAK9814450.1"/>
    </source>
</evidence>
<protein>
    <recommendedName>
        <fullName evidence="3">DUF218 domain-containing protein</fullName>
    </recommendedName>
</protein>
<evidence type="ECO:0008006" key="3">
    <source>
        <dbReference type="Google" id="ProtNLM"/>
    </source>
</evidence>
<organism evidence="1 2">
    <name type="scientific">[Myrmecia] bisecta</name>
    <dbReference type="NCBI Taxonomy" id="41462"/>
    <lineage>
        <taxon>Eukaryota</taxon>
        <taxon>Viridiplantae</taxon>
        <taxon>Chlorophyta</taxon>
        <taxon>core chlorophytes</taxon>
        <taxon>Trebouxiophyceae</taxon>
        <taxon>Trebouxiales</taxon>
        <taxon>Trebouxiaceae</taxon>
        <taxon>Myrmecia</taxon>
    </lineage>
</organism>
<keyword evidence="2" id="KW-1185">Reference proteome</keyword>